<sequence>MGRGSALSAFLGTLPALLRARRSPTSVEITLADGRSTKVTADSAEDARTLLEAAMREHVNPPQP</sequence>
<evidence type="ECO:0000313" key="1">
    <source>
        <dbReference type="EMBL" id="GAA2786167.1"/>
    </source>
</evidence>
<gene>
    <name evidence="1" type="ORF">GCM10010521_75220</name>
</gene>
<organism evidence="1 2">
    <name type="scientific">Streptomyces rameus</name>
    <dbReference type="NCBI Taxonomy" id="68261"/>
    <lineage>
        <taxon>Bacteria</taxon>
        <taxon>Bacillati</taxon>
        <taxon>Actinomycetota</taxon>
        <taxon>Actinomycetes</taxon>
        <taxon>Kitasatosporales</taxon>
        <taxon>Streptomycetaceae</taxon>
        <taxon>Streptomyces</taxon>
    </lineage>
</organism>
<dbReference type="Proteomes" id="UP001500893">
    <property type="component" value="Unassembled WGS sequence"/>
</dbReference>
<dbReference type="EMBL" id="BAAAVM010000177">
    <property type="protein sequence ID" value="GAA2786167.1"/>
    <property type="molecule type" value="Genomic_DNA"/>
</dbReference>
<proteinExistence type="predicted"/>
<keyword evidence="2" id="KW-1185">Reference proteome</keyword>
<evidence type="ECO:0000313" key="2">
    <source>
        <dbReference type="Proteomes" id="UP001500893"/>
    </source>
</evidence>
<reference evidence="1 2" key="1">
    <citation type="journal article" date="2019" name="Int. J. Syst. Evol. Microbiol.">
        <title>The Global Catalogue of Microorganisms (GCM) 10K type strain sequencing project: providing services to taxonomists for standard genome sequencing and annotation.</title>
        <authorList>
            <consortium name="The Broad Institute Genomics Platform"/>
            <consortium name="The Broad Institute Genome Sequencing Center for Infectious Disease"/>
            <person name="Wu L."/>
            <person name="Ma J."/>
        </authorList>
    </citation>
    <scope>NUCLEOTIDE SEQUENCE [LARGE SCALE GENOMIC DNA]</scope>
    <source>
        <strain evidence="1 2">JCM 11574</strain>
    </source>
</reference>
<comment type="caution">
    <text evidence="1">The sequence shown here is derived from an EMBL/GenBank/DDBJ whole genome shotgun (WGS) entry which is preliminary data.</text>
</comment>
<dbReference type="InterPro" id="IPR045428">
    <property type="entry name" value="EACC1"/>
</dbReference>
<dbReference type="Pfam" id="PF19953">
    <property type="entry name" value="EACC1"/>
    <property type="match status" value="1"/>
</dbReference>
<protein>
    <submittedName>
        <fullName evidence="1">Uncharacterized protein</fullName>
    </submittedName>
</protein>
<accession>A0ABN3VA60</accession>
<name>A0ABN3VA60_9ACTN</name>